<dbReference type="RefSeq" id="WP_273743614.1">
    <property type="nucleotide sequence ID" value="NZ_CP117466.1"/>
</dbReference>
<name>A0ABY7USD1_9RHOB</name>
<evidence type="ECO:0000256" key="2">
    <source>
        <dbReference type="SAM" id="MobiDB-lite"/>
    </source>
</evidence>
<feature type="region of interest" description="Disordered" evidence="2">
    <location>
        <begin position="129"/>
        <end position="156"/>
    </location>
</feature>
<dbReference type="Proteomes" id="UP001216899">
    <property type="component" value="Chromosome"/>
</dbReference>
<keyword evidence="1" id="KW-0175">Coiled coil</keyword>
<evidence type="ECO:0000313" key="3">
    <source>
        <dbReference type="EMBL" id="WDA12861.1"/>
    </source>
</evidence>
<reference evidence="3 4" key="1">
    <citation type="submission" date="2023-02" db="EMBL/GenBank/DDBJ databases">
        <title>Whole genome sequenc of Paracoccus marcusii MBLB0836.</title>
        <authorList>
            <person name="Seo M.-J."/>
            <person name="Cho E.-S."/>
            <person name="Hwang C.Y."/>
        </authorList>
    </citation>
    <scope>NUCLEOTIDE SEQUENCE [LARGE SCALE GENOMIC DNA]</scope>
    <source>
        <strain evidence="3 4">MBLB0836</strain>
    </source>
</reference>
<gene>
    <name evidence="3" type="ORF">PRL19_00920</name>
</gene>
<feature type="region of interest" description="Disordered" evidence="2">
    <location>
        <begin position="17"/>
        <end position="40"/>
    </location>
</feature>
<accession>A0ABY7USD1</accession>
<feature type="compositionally biased region" description="Low complexity" evidence="2">
    <location>
        <begin position="29"/>
        <end position="40"/>
    </location>
</feature>
<evidence type="ECO:0000256" key="1">
    <source>
        <dbReference type="SAM" id="Coils"/>
    </source>
</evidence>
<dbReference type="EMBL" id="CP117466">
    <property type="protein sequence ID" value="WDA12861.1"/>
    <property type="molecule type" value="Genomic_DNA"/>
</dbReference>
<sequence length="156" mass="16223">MSDITASERRLRAALDRMDKMLDVPPRPAEAAAPAPSAAADDGALAELQARLDAATEQAAGLSAANEELITANRDLLEAQETGGIGADEQMAALQAELSALRAARAAEMAQMSEIMAELERLLADEPPILDGAVPDEAGGDAGGLPEDMPPNHEER</sequence>
<evidence type="ECO:0000313" key="4">
    <source>
        <dbReference type="Proteomes" id="UP001216899"/>
    </source>
</evidence>
<feature type="coiled-coil region" evidence="1">
    <location>
        <begin position="45"/>
        <end position="111"/>
    </location>
</feature>
<organism evidence="3 4">
    <name type="scientific">Paracoccus marcusii</name>
    <dbReference type="NCBI Taxonomy" id="59779"/>
    <lineage>
        <taxon>Bacteria</taxon>
        <taxon>Pseudomonadati</taxon>
        <taxon>Pseudomonadota</taxon>
        <taxon>Alphaproteobacteria</taxon>
        <taxon>Rhodobacterales</taxon>
        <taxon>Paracoccaceae</taxon>
        <taxon>Paracoccus</taxon>
    </lineage>
</organism>
<keyword evidence="4" id="KW-1185">Reference proteome</keyword>
<protein>
    <submittedName>
        <fullName evidence="3">Uncharacterized protein</fullName>
    </submittedName>
</protein>
<proteinExistence type="predicted"/>